<dbReference type="Pfam" id="PF04027">
    <property type="entry name" value="DUF371"/>
    <property type="match status" value="1"/>
</dbReference>
<dbReference type="Proteomes" id="UP000594121">
    <property type="component" value="Chromosome"/>
</dbReference>
<dbReference type="AlphaFoldDB" id="A0A7L9FJ28"/>
<dbReference type="InterPro" id="IPR023131">
    <property type="entry name" value="Mth639-like_dom_sf"/>
</dbReference>
<dbReference type="Gene3D" id="2.60.120.630">
    <property type="entry name" value="mth639 domain like"/>
    <property type="match status" value="1"/>
</dbReference>
<keyword evidence="2" id="KW-1185">Reference proteome</keyword>
<evidence type="ECO:0000313" key="1">
    <source>
        <dbReference type="EMBL" id="QOJ79779.1"/>
    </source>
</evidence>
<sequence length="158" mass="17432">MVATDELEAYGHPNIRATHRSTLEITKDKSLTPRGDCILGVSATKSASELSEELKDSLHRGHLLVVILLIPGTGLFDYFTAKGSPGLLFTDSRSLVIRKSGYIDGRTIAIHSSKAARDIRRDLVEGLKNTSTRLRVIFTTTSQRYPNETILKHIIEGT</sequence>
<accession>A0A7L9FJ28</accession>
<dbReference type="InterPro" id="IPR007171">
    <property type="entry name" value="DUF371"/>
</dbReference>
<protein>
    <submittedName>
        <fullName evidence="1">DUF371 domain-containing protein</fullName>
    </submittedName>
</protein>
<dbReference type="KEGG" id="thel:IG193_06055"/>
<dbReference type="InParanoid" id="A0A7L9FJ28"/>
<gene>
    <name evidence="1" type="ORF">IG193_06055</name>
</gene>
<reference evidence="1 2" key="1">
    <citation type="submission" date="2020-10" db="EMBL/GenBank/DDBJ databases">
        <title>Thermofilum lucidum 3507LT sp. nov. a novel member of Thermofilaceae family isolated from Chile hot spring, and proposal of description order Thermofilales.</title>
        <authorList>
            <person name="Zayulina K.S."/>
            <person name="Elcheninov A.G."/>
            <person name="Toshchakov S.V."/>
            <person name="Kublanov I.V."/>
        </authorList>
    </citation>
    <scope>NUCLEOTIDE SEQUENCE [LARGE SCALE GENOMIC DNA]</scope>
    <source>
        <strain evidence="1 2">3507LT</strain>
    </source>
</reference>
<dbReference type="EMBL" id="CP062310">
    <property type="protein sequence ID" value="QOJ79779.1"/>
    <property type="molecule type" value="Genomic_DNA"/>
</dbReference>
<dbReference type="PANTHER" id="PTHR40696:SF1">
    <property type="entry name" value="DUF371 DOMAIN-CONTAINING PROTEIN"/>
    <property type="match status" value="1"/>
</dbReference>
<name>A0A7L9FJ28_9CREN</name>
<dbReference type="PANTHER" id="PTHR40696">
    <property type="entry name" value="DUF371 FAMILY PROTEIN"/>
    <property type="match status" value="1"/>
</dbReference>
<proteinExistence type="predicted"/>
<organism evidence="1 2">
    <name type="scientific">Infirmifilum lucidum</name>
    <dbReference type="NCBI Taxonomy" id="2776706"/>
    <lineage>
        <taxon>Archaea</taxon>
        <taxon>Thermoproteota</taxon>
        <taxon>Thermoprotei</taxon>
        <taxon>Thermofilales</taxon>
        <taxon>Thermofilaceae</taxon>
        <taxon>Infirmifilum</taxon>
    </lineage>
</organism>
<evidence type="ECO:0000313" key="2">
    <source>
        <dbReference type="Proteomes" id="UP000594121"/>
    </source>
</evidence>